<evidence type="ECO:0008006" key="3">
    <source>
        <dbReference type="Google" id="ProtNLM"/>
    </source>
</evidence>
<comment type="caution">
    <text evidence="1">The sequence shown here is derived from an EMBL/GenBank/DDBJ whole genome shotgun (WGS) entry which is preliminary data.</text>
</comment>
<dbReference type="STRING" id="470453.B0680_05115"/>
<name>A0A1T0CP96_9GAMM</name>
<dbReference type="GO" id="GO:0016791">
    <property type="term" value="F:phosphatase activity"/>
    <property type="evidence" value="ECO:0007669"/>
    <property type="project" value="TreeGrafter"/>
</dbReference>
<dbReference type="Proteomes" id="UP000189800">
    <property type="component" value="Unassembled WGS sequence"/>
</dbReference>
<dbReference type="EMBL" id="MUYU01000012">
    <property type="protein sequence ID" value="OOS24165.1"/>
    <property type="molecule type" value="Genomic_DNA"/>
</dbReference>
<dbReference type="RefSeq" id="WP_078254017.1">
    <property type="nucleotide sequence ID" value="NZ_MUYU01000012.1"/>
</dbReference>
<sequence length="220" mass="25216">MKKFYLIRHAQSESNAGLVIRENHLINLTELGQAQALTLCDWLCEYLTKSQETINGVFISPYIRTHQTALSYLHKTGFDATVMPSLQEFNMLTFERISGRELSEIRTMAQAFWQMPNDHKDSEQTDSFDDFVARVRTARQTFGEMADGSYVVFGHGMWIGMLIWQLLHQDSKQVLDKATFATFELTIRPDNYDVYLLTIDGTTESIAKLRDNRGGVSLVM</sequence>
<evidence type="ECO:0000313" key="2">
    <source>
        <dbReference type="Proteomes" id="UP000189800"/>
    </source>
</evidence>
<reference evidence="1 2" key="1">
    <citation type="submission" date="2017-02" db="EMBL/GenBank/DDBJ databases">
        <title>Draft genome sequence of Moraxella pluranimalium CCUG 54913T type strain.</title>
        <authorList>
            <person name="Salva-Serra F."/>
            <person name="Engstrom-Jakobsson H."/>
            <person name="Thorell K."/>
            <person name="Jaen-Luchoro D."/>
            <person name="Gonzales-Siles L."/>
            <person name="Karlsson R."/>
            <person name="Yazdan S."/>
            <person name="Boulund F."/>
            <person name="Johnning A."/>
            <person name="Engstrand L."/>
            <person name="Kristiansson E."/>
            <person name="Moore E."/>
        </authorList>
    </citation>
    <scope>NUCLEOTIDE SEQUENCE [LARGE SCALE GENOMIC DNA]</scope>
    <source>
        <strain evidence="1 2">CCUG 54913</strain>
    </source>
</reference>
<evidence type="ECO:0000313" key="1">
    <source>
        <dbReference type="EMBL" id="OOS24165.1"/>
    </source>
</evidence>
<dbReference type="SUPFAM" id="SSF53254">
    <property type="entry name" value="Phosphoglycerate mutase-like"/>
    <property type="match status" value="1"/>
</dbReference>
<dbReference type="PANTHER" id="PTHR48100">
    <property type="entry name" value="BROAD-SPECIFICITY PHOSPHATASE YOR283W-RELATED"/>
    <property type="match status" value="1"/>
</dbReference>
<dbReference type="InterPro" id="IPR050275">
    <property type="entry name" value="PGM_Phosphatase"/>
</dbReference>
<organism evidence="1 2">
    <name type="scientific">Moraxella pluranimalium</name>
    <dbReference type="NCBI Taxonomy" id="470453"/>
    <lineage>
        <taxon>Bacteria</taxon>
        <taxon>Pseudomonadati</taxon>
        <taxon>Pseudomonadota</taxon>
        <taxon>Gammaproteobacteria</taxon>
        <taxon>Moraxellales</taxon>
        <taxon>Moraxellaceae</taxon>
        <taxon>Moraxella</taxon>
    </lineage>
</organism>
<dbReference type="InterPro" id="IPR029033">
    <property type="entry name" value="His_PPase_superfam"/>
</dbReference>
<accession>A0A1T0CP96</accession>
<proteinExistence type="predicted"/>
<keyword evidence="2" id="KW-1185">Reference proteome</keyword>
<dbReference type="CDD" id="cd07067">
    <property type="entry name" value="HP_PGM_like"/>
    <property type="match status" value="1"/>
</dbReference>
<dbReference type="SMART" id="SM00855">
    <property type="entry name" value="PGAM"/>
    <property type="match status" value="1"/>
</dbReference>
<dbReference type="Gene3D" id="3.40.50.1240">
    <property type="entry name" value="Phosphoglycerate mutase-like"/>
    <property type="match status" value="1"/>
</dbReference>
<dbReference type="OrthoDB" id="9082843at2"/>
<dbReference type="InterPro" id="IPR013078">
    <property type="entry name" value="His_Pase_superF_clade-1"/>
</dbReference>
<gene>
    <name evidence="1" type="ORF">B0680_05115</name>
</gene>
<protein>
    <recommendedName>
        <fullName evidence="3">Histidine phosphatase family protein</fullName>
    </recommendedName>
</protein>
<dbReference type="Pfam" id="PF00300">
    <property type="entry name" value="His_Phos_1"/>
    <property type="match status" value="1"/>
</dbReference>
<dbReference type="AlphaFoldDB" id="A0A1T0CP96"/>